<organism evidence="10 11">
    <name type="scientific">Pseudomassariella vexata</name>
    <dbReference type="NCBI Taxonomy" id="1141098"/>
    <lineage>
        <taxon>Eukaryota</taxon>
        <taxon>Fungi</taxon>
        <taxon>Dikarya</taxon>
        <taxon>Ascomycota</taxon>
        <taxon>Pezizomycotina</taxon>
        <taxon>Sordariomycetes</taxon>
        <taxon>Xylariomycetidae</taxon>
        <taxon>Amphisphaeriales</taxon>
        <taxon>Pseudomassariaceae</taxon>
        <taxon>Pseudomassariella</taxon>
    </lineage>
</organism>
<dbReference type="PANTHER" id="PTHR23235:SF142">
    <property type="entry name" value="ZINC FINGER PROTEIN 384"/>
    <property type="match status" value="1"/>
</dbReference>
<evidence type="ECO:0000256" key="1">
    <source>
        <dbReference type="ARBA" id="ARBA00004123"/>
    </source>
</evidence>
<feature type="domain" description="C2H2-type" evidence="9">
    <location>
        <begin position="73"/>
        <end position="106"/>
    </location>
</feature>
<dbReference type="PANTHER" id="PTHR23235">
    <property type="entry name" value="KRUEPPEL-LIKE TRANSCRIPTION FACTOR"/>
    <property type="match status" value="1"/>
</dbReference>
<feature type="domain" description="C2H2-type" evidence="9">
    <location>
        <begin position="107"/>
        <end position="134"/>
    </location>
</feature>
<evidence type="ECO:0000256" key="4">
    <source>
        <dbReference type="ARBA" id="ARBA00022771"/>
    </source>
</evidence>
<keyword evidence="2" id="KW-0479">Metal-binding</keyword>
<dbReference type="Gene3D" id="3.30.160.60">
    <property type="entry name" value="Classic Zinc Finger"/>
    <property type="match status" value="5"/>
</dbReference>
<gene>
    <name evidence="10" type="ORF">BCR38DRAFT_340414</name>
</gene>
<dbReference type="InterPro" id="IPR013087">
    <property type="entry name" value="Znf_C2H2_type"/>
</dbReference>
<keyword evidence="11" id="KW-1185">Reference proteome</keyword>
<evidence type="ECO:0000256" key="7">
    <source>
        <dbReference type="PROSITE-ProRule" id="PRU00042"/>
    </source>
</evidence>
<dbReference type="PROSITE" id="PS00028">
    <property type="entry name" value="ZINC_FINGER_C2H2_1"/>
    <property type="match status" value="4"/>
</dbReference>
<dbReference type="GO" id="GO:0008270">
    <property type="term" value="F:zinc ion binding"/>
    <property type="evidence" value="ECO:0007669"/>
    <property type="project" value="UniProtKB-KW"/>
</dbReference>
<dbReference type="GO" id="GO:0000981">
    <property type="term" value="F:DNA-binding transcription factor activity, RNA polymerase II-specific"/>
    <property type="evidence" value="ECO:0007669"/>
    <property type="project" value="UniProtKB-ARBA"/>
</dbReference>
<dbReference type="Pfam" id="PF00096">
    <property type="entry name" value="zf-C2H2"/>
    <property type="match status" value="4"/>
</dbReference>
<feature type="domain" description="C2H2-type" evidence="9">
    <location>
        <begin position="165"/>
        <end position="187"/>
    </location>
</feature>
<name>A0A1Y2E4Z9_9PEZI</name>
<dbReference type="OrthoDB" id="3437960at2759"/>
<dbReference type="InParanoid" id="A0A1Y2E4Z9"/>
<feature type="region of interest" description="Disordered" evidence="8">
    <location>
        <begin position="211"/>
        <end position="233"/>
    </location>
</feature>
<dbReference type="PROSITE" id="PS50157">
    <property type="entry name" value="ZINC_FINGER_C2H2_2"/>
    <property type="match status" value="5"/>
</dbReference>
<comment type="subcellular location">
    <subcellularLocation>
        <location evidence="1">Nucleus</location>
    </subcellularLocation>
</comment>
<accession>A0A1Y2E4Z9</accession>
<evidence type="ECO:0000259" key="9">
    <source>
        <dbReference type="PROSITE" id="PS50157"/>
    </source>
</evidence>
<dbReference type="FunFam" id="3.30.160.60:FF:000125">
    <property type="entry name" value="Putative zinc finger protein 143"/>
    <property type="match status" value="1"/>
</dbReference>
<sequence length="246" mass="28615">MPDTADTSPKTPEPDDCLKSPNCADQQHTCRWIVSDEGAKHEHLCSRSFSTPIDLDKHLREDHLAHMSSKTKYKCLWKGCVRKDHQEFASRNKLRRHLSTHTSYKPFECKQCGEGFSAQQALDQHIRIHTGDKPYVCDVEGCDKAFKQKSALTMHKRTHTGEKPLVCEYCGKRFCESSNLSKHRKIHNPVYKHKCTEPGCGKEFIRLDQLRRHTEKHERQRKKTKDRLQRATPPELSIQVEPLYII</sequence>
<dbReference type="Proteomes" id="UP000193689">
    <property type="component" value="Unassembled WGS sequence"/>
</dbReference>
<keyword evidence="3" id="KW-0677">Repeat</keyword>
<evidence type="ECO:0000256" key="8">
    <source>
        <dbReference type="SAM" id="MobiDB-lite"/>
    </source>
</evidence>
<dbReference type="RefSeq" id="XP_040717330.1">
    <property type="nucleotide sequence ID" value="XM_040855787.1"/>
</dbReference>
<dbReference type="EMBL" id="MCFJ01000005">
    <property type="protein sequence ID" value="ORY66366.1"/>
    <property type="molecule type" value="Genomic_DNA"/>
</dbReference>
<evidence type="ECO:0000256" key="6">
    <source>
        <dbReference type="ARBA" id="ARBA00023242"/>
    </source>
</evidence>
<evidence type="ECO:0000256" key="5">
    <source>
        <dbReference type="ARBA" id="ARBA00022833"/>
    </source>
</evidence>
<dbReference type="InterPro" id="IPR036236">
    <property type="entry name" value="Znf_C2H2_sf"/>
</dbReference>
<dbReference type="GO" id="GO:0005634">
    <property type="term" value="C:nucleus"/>
    <property type="evidence" value="ECO:0007669"/>
    <property type="project" value="UniProtKB-SubCell"/>
</dbReference>
<dbReference type="STRING" id="1141098.A0A1Y2E4Z9"/>
<dbReference type="GO" id="GO:0000978">
    <property type="term" value="F:RNA polymerase II cis-regulatory region sequence-specific DNA binding"/>
    <property type="evidence" value="ECO:0007669"/>
    <property type="project" value="TreeGrafter"/>
</dbReference>
<keyword evidence="6" id="KW-0539">Nucleus</keyword>
<evidence type="ECO:0000256" key="3">
    <source>
        <dbReference type="ARBA" id="ARBA00022737"/>
    </source>
</evidence>
<evidence type="ECO:0000313" key="11">
    <source>
        <dbReference type="Proteomes" id="UP000193689"/>
    </source>
</evidence>
<dbReference type="FunFam" id="3.30.160.60:FF:001498">
    <property type="entry name" value="Zinc finger protein 404"/>
    <property type="match status" value="1"/>
</dbReference>
<proteinExistence type="predicted"/>
<feature type="domain" description="C2H2-type" evidence="9">
    <location>
        <begin position="135"/>
        <end position="164"/>
    </location>
</feature>
<reference evidence="10 11" key="1">
    <citation type="submission" date="2016-07" db="EMBL/GenBank/DDBJ databases">
        <title>Pervasive Adenine N6-methylation of Active Genes in Fungi.</title>
        <authorList>
            <consortium name="DOE Joint Genome Institute"/>
            <person name="Mondo S.J."/>
            <person name="Dannebaum R.O."/>
            <person name="Kuo R.C."/>
            <person name="Labutti K."/>
            <person name="Haridas S."/>
            <person name="Kuo A."/>
            <person name="Salamov A."/>
            <person name="Ahrendt S.R."/>
            <person name="Lipzen A."/>
            <person name="Sullivan W."/>
            <person name="Andreopoulos W.B."/>
            <person name="Clum A."/>
            <person name="Lindquist E."/>
            <person name="Daum C."/>
            <person name="Ramamoorthy G.K."/>
            <person name="Gryganskyi A."/>
            <person name="Culley D."/>
            <person name="Magnuson J.K."/>
            <person name="James T.Y."/>
            <person name="O'Malley M.A."/>
            <person name="Stajich J.E."/>
            <person name="Spatafora J.W."/>
            <person name="Visel A."/>
            <person name="Grigoriev I.V."/>
        </authorList>
    </citation>
    <scope>NUCLEOTIDE SEQUENCE [LARGE SCALE GENOMIC DNA]</scope>
    <source>
        <strain evidence="10 11">CBS 129021</strain>
    </source>
</reference>
<dbReference type="AlphaFoldDB" id="A0A1Y2E4Z9"/>
<protein>
    <recommendedName>
        <fullName evidence="9">C2H2-type domain-containing protein</fullName>
    </recommendedName>
</protein>
<comment type="caution">
    <text evidence="10">The sequence shown here is derived from an EMBL/GenBank/DDBJ whole genome shotgun (WGS) entry which is preliminary data.</text>
</comment>
<evidence type="ECO:0000313" key="10">
    <source>
        <dbReference type="EMBL" id="ORY66366.1"/>
    </source>
</evidence>
<keyword evidence="4 7" id="KW-0863">Zinc-finger</keyword>
<feature type="domain" description="C2H2-type" evidence="9">
    <location>
        <begin position="193"/>
        <end position="222"/>
    </location>
</feature>
<evidence type="ECO:0000256" key="2">
    <source>
        <dbReference type="ARBA" id="ARBA00022723"/>
    </source>
</evidence>
<dbReference type="SUPFAM" id="SSF57667">
    <property type="entry name" value="beta-beta-alpha zinc fingers"/>
    <property type="match status" value="3"/>
</dbReference>
<keyword evidence="5" id="KW-0862">Zinc</keyword>
<dbReference type="FunFam" id="3.30.160.60:FF:000557">
    <property type="entry name" value="zinc finger and SCAN domain-containing protein 29"/>
    <property type="match status" value="1"/>
</dbReference>
<dbReference type="SMART" id="SM00355">
    <property type="entry name" value="ZnF_C2H2"/>
    <property type="match status" value="6"/>
</dbReference>
<dbReference type="GeneID" id="63771999"/>